<organism evidence="2 3">
    <name type="scientific">Mycoemilia scoparia</name>
    <dbReference type="NCBI Taxonomy" id="417184"/>
    <lineage>
        <taxon>Eukaryota</taxon>
        <taxon>Fungi</taxon>
        <taxon>Fungi incertae sedis</taxon>
        <taxon>Zoopagomycota</taxon>
        <taxon>Kickxellomycotina</taxon>
        <taxon>Kickxellomycetes</taxon>
        <taxon>Kickxellales</taxon>
        <taxon>Kickxellaceae</taxon>
        <taxon>Mycoemilia</taxon>
    </lineage>
</organism>
<comment type="caution">
    <text evidence="2">The sequence shown here is derived from an EMBL/GenBank/DDBJ whole genome shotgun (WGS) entry which is preliminary data.</text>
</comment>
<feature type="region of interest" description="Disordered" evidence="1">
    <location>
        <begin position="325"/>
        <end position="460"/>
    </location>
</feature>
<feature type="region of interest" description="Disordered" evidence="1">
    <location>
        <begin position="68"/>
        <end position="99"/>
    </location>
</feature>
<feature type="compositionally biased region" description="Low complexity" evidence="1">
    <location>
        <begin position="413"/>
        <end position="448"/>
    </location>
</feature>
<keyword evidence="3" id="KW-1185">Reference proteome</keyword>
<feature type="region of interest" description="Disordered" evidence="1">
    <location>
        <begin position="640"/>
        <end position="662"/>
    </location>
</feature>
<feature type="compositionally biased region" description="Low complexity" evidence="1">
    <location>
        <begin position="493"/>
        <end position="505"/>
    </location>
</feature>
<proteinExistence type="predicted"/>
<feature type="region of interest" description="Disordered" evidence="1">
    <location>
        <begin position="584"/>
        <end position="606"/>
    </location>
</feature>
<reference evidence="2" key="1">
    <citation type="submission" date="2022-07" db="EMBL/GenBank/DDBJ databases">
        <title>Phylogenomic reconstructions and comparative analyses of Kickxellomycotina fungi.</title>
        <authorList>
            <person name="Reynolds N.K."/>
            <person name="Stajich J.E."/>
            <person name="Barry K."/>
            <person name="Grigoriev I.V."/>
            <person name="Crous P."/>
            <person name="Smith M.E."/>
        </authorList>
    </citation>
    <scope>NUCLEOTIDE SEQUENCE</scope>
    <source>
        <strain evidence="2">NBRC 100468</strain>
    </source>
</reference>
<feature type="region of interest" description="Disordered" evidence="1">
    <location>
        <begin position="157"/>
        <end position="216"/>
    </location>
</feature>
<feature type="compositionally biased region" description="Low complexity" evidence="1">
    <location>
        <begin position="640"/>
        <end position="653"/>
    </location>
</feature>
<dbReference type="EMBL" id="JANBPU010000179">
    <property type="protein sequence ID" value="KAJ1914820.1"/>
    <property type="molecule type" value="Genomic_DNA"/>
</dbReference>
<feature type="compositionally biased region" description="Polar residues" evidence="1">
    <location>
        <begin position="384"/>
        <end position="412"/>
    </location>
</feature>
<feature type="compositionally biased region" description="Basic residues" evidence="1">
    <location>
        <begin position="585"/>
        <end position="606"/>
    </location>
</feature>
<evidence type="ECO:0000256" key="1">
    <source>
        <dbReference type="SAM" id="MobiDB-lite"/>
    </source>
</evidence>
<feature type="region of interest" description="Disordered" evidence="1">
    <location>
        <begin position="517"/>
        <end position="537"/>
    </location>
</feature>
<name>A0A9W7ZZ62_9FUNG</name>
<evidence type="ECO:0000313" key="3">
    <source>
        <dbReference type="Proteomes" id="UP001150538"/>
    </source>
</evidence>
<feature type="compositionally biased region" description="Low complexity" evidence="1">
    <location>
        <begin position="252"/>
        <end position="265"/>
    </location>
</feature>
<dbReference type="AlphaFoldDB" id="A0A9W7ZZ62"/>
<feature type="region of interest" description="Disordered" evidence="1">
    <location>
        <begin position="235"/>
        <end position="305"/>
    </location>
</feature>
<sequence length="932" mass="101641">MSSALLTPAHSITGESAAATGAAAGPDSCDSGEQLFIRSNAKDNKDQSGLRLPSISFLLCSDTTKNFGADDDVEKSNSSTSARFADSISPNPQPLQSQSLKRRRHLYELPGIPEISVTNNHFSPTSYSALPPISNHAAADGQQNKKRFFSTPFGSLPPLDLPHGSQKDGAAAMPEVSKSHSMGSKTPFNGPAATVRNTHHMQPQPQHGSHHRHHHHEHLFVDTVTSSSTMKRAWVPPMNNCDVDSGNGSGGLSVSPNSPLSSLPSLPLPEPVHLRSSYTAPQSNAHTSSSPYILNNDGYKHSRNGSDGTKTAALCLSGLAAHSSCSPSHRPYNSNNNNNNNGNHCFQNKNNGLRPPKQQQHQHHLSLPAVSNNNNNNGHHSRNKSYTENHPSSSYTLSVPKSHMVTNSRGAISSSPIFPPQYSSSSSTSTSTTTTPTSSDKLQLQQYQQHKKNDLSAYQLHPHQTTTALSKSYEDRYHHQYTRSFGSNPSYYTNSNGSNTLSDTNSTTTTMMVMMSGRRGSNESSSSSISSDRDLNNNVNKPLKKFVHHNYTSYYIPRTPSNSSLSGRLTASSTSPTLGVLSRRQNNHHHHHHHHHHHTHHDTKHYPYHQGVMTRRRSKTLTLPSGTTTKSVCHMAPGSLAMTTNTTSSTDSKSGGGPMRRTRNRFSLTSRILTLQFMVIKMKERLWHREIVELSQQIPNSNPKEIKKRIENLRSRHCVLVCQLLNFGDRRNSLGGLSNKRMLQNPGGGGYLLTGEHGGEEEEEFEGFLTDKQKLVLDKVIHRYCHSKSSTETTNTTATATAVNTHHSGIAAVAVGDNNDDPATTNGGGLSDGSFEYDSMDPDGYLNDEALVTEYTFKIILGLPLHSNPALCLLPLTASTSSSHELGNGGSNSNSNSGGGGCTLGNFVRQKIQTSRPAYIRYIKKTYGVDFH</sequence>
<dbReference type="Proteomes" id="UP001150538">
    <property type="component" value="Unassembled WGS sequence"/>
</dbReference>
<protein>
    <submittedName>
        <fullName evidence="2">Uncharacterized protein</fullName>
    </submittedName>
</protein>
<feature type="region of interest" description="Disordered" evidence="1">
    <location>
        <begin position="482"/>
        <end position="505"/>
    </location>
</feature>
<feature type="compositionally biased region" description="Low complexity" evidence="1">
    <location>
        <begin position="333"/>
        <end position="351"/>
    </location>
</feature>
<accession>A0A9W7ZZ62</accession>
<feature type="compositionally biased region" description="Polar residues" evidence="1">
    <location>
        <begin position="276"/>
        <end position="293"/>
    </location>
</feature>
<feature type="compositionally biased region" description="Low complexity" evidence="1">
    <location>
        <begin position="517"/>
        <end position="530"/>
    </location>
</feature>
<feature type="compositionally biased region" description="Polar residues" evidence="1">
    <location>
        <begin position="482"/>
        <end position="492"/>
    </location>
</feature>
<feature type="compositionally biased region" description="Polar residues" evidence="1">
    <location>
        <begin position="76"/>
        <end position="99"/>
    </location>
</feature>
<feature type="region of interest" description="Disordered" evidence="1">
    <location>
        <begin position="814"/>
        <end position="834"/>
    </location>
</feature>
<gene>
    <name evidence="2" type="ORF">H4219_004628</name>
</gene>
<evidence type="ECO:0000313" key="2">
    <source>
        <dbReference type="EMBL" id="KAJ1914820.1"/>
    </source>
</evidence>